<dbReference type="SUPFAM" id="SSF56672">
    <property type="entry name" value="DNA/RNA polymerases"/>
    <property type="match status" value="1"/>
</dbReference>
<keyword evidence="4" id="KW-1185">Reference proteome</keyword>
<name>A0A812HLS1_9DINO</name>
<keyword evidence="1" id="KW-0863">Zinc-finger</keyword>
<dbReference type="PANTHER" id="PTHR33050">
    <property type="entry name" value="REVERSE TRANSCRIPTASE DOMAIN-CONTAINING PROTEIN"/>
    <property type="match status" value="1"/>
</dbReference>
<dbReference type="PROSITE" id="PS50103">
    <property type="entry name" value="ZF_C3H1"/>
    <property type="match status" value="1"/>
</dbReference>
<feature type="domain" description="C3H1-type" evidence="2">
    <location>
        <begin position="319"/>
        <end position="340"/>
    </location>
</feature>
<keyword evidence="1" id="KW-0862">Zinc</keyword>
<dbReference type="PANTHER" id="PTHR33050:SF7">
    <property type="entry name" value="RIBONUCLEASE H"/>
    <property type="match status" value="1"/>
</dbReference>
<dbReference type="Proteomes" id="UP000604046">
    <property type="component" value="Unassembled WGS sequence"/>
</dbReference>
<organism evidence="3 4">
    <name type="scientific">Symbiodinium natans</name>
    <dbReference type="NCBI Taxonomy" id="878477"/>
    <lineage>
        <taxon>Eukaryota</taxon>
        <taxon>Sar</taxon>
        <taxon>Alveolata</taxon>
        <taxon>Dinophyceae</taxon>
        <taxon>Suessiales</taxon>
        <taxon>Symbiodiniaceae</taxon>
        <taxon>Symbiodinium</taxon>
    </lineage>
</organism>
<reference evidence="3" key="1">
    <citation type="submission" date="2021-02" db="EMBL/GenBank/DDBJ databases">
        <authorList>
            <person name="Dougan E. K."/>
            <person name="Rhodes N."/>
            <person name="Thang M."/>
            <person name="Chan C."/>
        </authorList>
    </citation>
    <scope>NUCLEOTIDE SEQUENCE</scope>
</reference>
<dbReference type="InterPro" id="IPR052055">
    <property type="entry name" value="Hepadnavirus_pol/RT"/>
</dbReference>
<comment type="caution">
    <text evidence="3">The sequence shown here is derived from an EMBL/GenBank/DDBJ whole genome shotgun (WGS) entry which is preliminary data.</text>
</comment>
<dbReference type="InterPro" id="IPR043502">
    <property type="entry name" value="DNA/RNA_pol_sf"/>
</dbReference>
<dbReference type="GO" id="GO:0008270">
    <property type="term" value="F:zinc ion binding"/>
    <property type="evidence" value="ECO:0007669"/>
    <property type="project" value="UniProtKB-KW"/>
</dbReference>
<gene>
    <name evidence="3" type="ORF">SNAT2548_LOCUS1692</name>
</gene>
<evidence type="ECO:0000313" key="3">
    <source>
        <dbReference type="EMBL" id="CAE6954657.1"/>
    </source>
</evidence>
<evidence type="ECO:0000259" key="2">
    <source>
        <dbReference type="PROSITE" id="PS50103"/>
    </source>
</evidence>
<evidence type="ECO:0000313" key="4">
    <source>
        <dbReference type="Proteomes" id="UP000604046"/>
    </source>
</evidence>
<feature type="zinc finger region" description="C3H1-type" evidence="1">
    <location>
        <begin position="319"/>
        <end position="340"/>
    </location>
</feature>
<protein>
    <recommendedName>
        <fullName evidence="2">C3H1-type domain-containing protein</fullName>
    </recommendedName>
</protein>
<evidence type="ECO:0000256" key="1">
    <source>
        <dbReference type="PROSITE-ProRule" id="PRU00723"/>
    </source>
</evidence>
<dbReference type="EMBL" id="CAJNDS010000097">
    <property type="protein sequence ID" value="CAE6954657.1"/>
    <property type="molecule type" value="Genomic_DNA"/>
</dbReference>
<dbReference type="InterPro" id="IPR000571">
    <property type="entry name" value="Znf_CCCH"/>
</dbReference>
<accession>A0A812HLS1</accession>
<sequence length="1328" mass="144689">MAVRVDDTVFLDSSLVAWGVPETVRQALAAKGFTTMSLIAHALPSSDHLESFECSAVVSGTSSLSGIPSSALTVPKPKLCAGDVTKMVTDFTAKYPSEFLRPETMPSLSLLIRVKEGLDARNLGWIPWRFRTTEHEEAVVVRRKPRTDVALLTSLLAAQDPDPLETSVPSGGPLEPTLRRFIGLLCTSIALLDGMHLLPLRKMLERFVSTATAVPEDRSLRGPLLNEAIEADRTFWSGVALLQTEHGWSLADSVAEMTYIRPDLFAALAPRVRASSSENAKRKIISPPMPLVVLAGSPSKVSVASWPESWAKTIDGVGPCIRFHTGKCRNAKCRFSHRCPILNAAGVPCGQNHSAQDLLAEDFADACINSGVAPTCAMILRLADRLLSEAPDLDDRFASGKSVSAGLHQKGSGGLRKVSSSHPTSVRLINQFVSHVAPDHVFSSFVIIDGVESPAHRELLIADDLGAQFLEDEGCQIPAVAMPDSPQPVVARNASADGSVPYGLGEVPDGCNTLLSAQGPSVELSVPSDFPPQASSQPRFFLDLFAGAAHPVSSAVAAISGDRFEAVDLIHGPQFDLLNDDTFALLCAMADHGVIGAAMAAPICGEHTILKLRPGGPPAVRTPKFLDGLPTNNWDQAVRAQNSALLHDRTREILSRVSAGHGLVLLENPVTSMTFQDPLMQSWMLAEAPFAAQVAACQFGLSWYKRFLNLPPVANMVPLRIIRFLDCGTRLDSTSDWRCLLHPSPCWHLPAVRVEDGAGLHSTAAWLQPQAPDRLAQLRERWSRRLFEDKLCLRLAYSLQSSPDQPPLSESDLDPFVQDALDVLGVSTSDRSAVLSITPGQPLRLHLLQALLECLGDSEAAMCEDLRTGVRVGVGVDITPSDHWPSRDWAPVIPDLQVCEGSWLSASSHPSQVNELLAEELAAGWIEEFSSLEDIRTRYPTVACGRLGLVLAEGRSPRLVVDSSISGVTEACFIPNRMLLPRVADIALCAPVQCVQEDWVLVSLDVRKAHRLVLIHPDDQGLLCFSFEGRFFVSKTLNFGARASAFWWGRLAGALMRITHSLIFLPHFLWDYVDDFLGAFRKATAPLQVGLWVVLFLVLRVPISWRKCAWNSRVKWIGWDICVSSWTVSLPADKQGLDEVLSAPKTKLKTLESLIGRLLWVSGLWKCLRPLLSPLYAALQAIPASCVAVSPALWQAILDAVDDHCVIRSDVSHASFPIGSRVIRVANTATHTKAHLVRMVFQHRRLWVTVQSTDHPFREISSPARDALAAWRAILEASPLSFVIRQPIHLSVLAEADACASEKGCGLGGHVCWPPGRQVWFSLYFMLA</sequence>
<proteinExistence type="predicted"/>
<keyword evidence="1" id="KW-0479">Metal-binding</keyword>